<proteinExistence type="predicted"/>
<accession>A0A9P8C1D6</accession>
<comment type="caution">
    <text evidence="1">The sequence shown here is derived from an EMBL/GenBank/DDBJ whole genome shotgun (WGS) entry which is preliminary data.</text>
</comment>
<sequence>MKFDSMQRAGASFAIILHQCVSALPTGENQHVMLPTVEAGHPNGVTPWQHCEEFRAEELFQFDASAAVISPRIPRHGDRYNFTITGTLQRNLPANGTMPLVFIQGNYTLSSGMPVLLSKDLELSFLTYELVQDEEPPVLRPCPSYVLADRECYLGDENWPGMKKGKVMLRRHLSVPSYYGYAVSFANTGGPEREGAN</sequence>
<organism evidence="1 2">
    <name type="scientific">Amylocarpus encephaloides</name>
    <dbReference type="NCBI Taxonomy" id="45428"/>
    <lineage>
        <taxon>Eukaryota</taxon>
        <taxon>Fungi</taxon>
        <taxon>Dikarya</taxon>
        <taxon>Ascomycota</taxon>
        <taxon>Pezizomycotina</taxon>
        <taxon>Leotiomycetes</taxon>
        <taxon>Helotiales</taxon>
        <taxon>Helotiales incertae sedis</taxon>
        <taxon>Amylocarpus</taxon>
    </lineage>
</organism>
<protein>
    <submittedName>
        <fullName evidence="1">Uncharacterized protein</fullName>
    </submittedName>
</protein>
<dbReference type="Proteomes" id="UP000824998">
    <property type="component" value="Unassembled WGS sequence"/>
</dbReference>
<evidence type="ECO:0000313" key="2">
    <source>
        <dbReference type="Proteomes" id="UP000824998"/>
    </source>
</evidence>
<keyword evidence="2" id="KW-1185">Reference proteome</keyword>
<reference evidence="1" key="1">
    <citation type="journal article" date="2021" name="IMA Fungus">
        <title>Genomic characterization of three marine fungi, including Emericellopsis atlantica sp. nov. with signatures of a generalist lifestyle and marine biomass degradation.</title>
        <authorList>
            <person name="Hagestad O.C."/>
            <person name="Hou L."/>
            <person name="Andersen J.H."/>
            <person name="Hansen E.H."/>
            <person name="Altermark B."/>
            <person name="Li C."/>
            <person name="Kuhnert E."/>
            <person name="Cox R.J."/>
            <person name="Crous P.W."/>
            <person name="Spatafora J.W."/>
            <person name="Lail K."/>
            <person name="Amirebrahimi M."/>
            <person name="Lipzen A."/>
            <person name="Pangilinan J."/>
            <person name="Andreopoulos W."/>
            <person name="Hayes R.D."/>
            <person name="Ng V."/>
            <person name="Grigoriev I.V."/>
            <person name="Jackson S.A."/>
            <person name="Sutton T.D.S."/>
            <person name="Dobson A.D.W."/>
            <person name="Rama T."/>
        </authorList>
    </citation>
    <scope>NUCLEOTIDE SEQUENCE</scope>
    <source>
        <strain evidence="1">TRa018bII</strain>
    </source>
</reference>
<gene>
    <name evidence="1" type="ORF">BJ875DRAFT_176806</name>
</gene>
<evidence type="ECO:0000313" key="1">
    <source>
        <dbReference type="EMBL" id="KAG9229827.1"/>
    </source>
</evidence>
<dbReference type="EMBL" id="MU251728">
    <property type="protein sequence ID" value="KAG9229827.1"/>
    <property type="molecule type" value="Genomic_DNA"/>
</dbReference>
<dbReference type="AlphaFoldDB" id="A0A9P8C1D6"/>
<name>A0A9P8C1D6_9HELO</name>